<reference evidence="12 13" key="1">
    <citation type="submission" date="2019-08" db="EMBL/GenBank/DDBJ databases">
        <title>Genome of Phaeodactylibacter luteus.</title>
        <authorList>
            <person name="Bowman J.P."/>
        </authorList>
    </citation>
    <scope>NUCLEOTIDE SEQUENCE [LARGE SCALE GENOMIC DNA]</scope>
    <source>
        <strain evidence="12 13">KCTC 42180</strain>
    </source>
</reference>
<dbReference type="InterPro" id="IPR036909">
    <property type="entry name" value="Cyt_c-like_dom_sf"/>
</dbReference>
<sequence length="337" mass="37062">MFIKKLGLSLLLAVAFLSCEPEAFSPEDTTPFALKLPEGFPAPAIPEDNALTEARVALGKRLFYDPVLSSDSSISCQSCHRQELAFADDRPISPGVQGRLGFRNSPTLANVAYLSRINKDGGVTKLDLQAIVPIEDHAEMDFSILLAAERLNAMPTYEAAFAKAYGEHASPFTITRALGSFMRTMISGHSRYDIAQQGGAPLSAAEARGEMLFFSSRTQCSTCHSGFNFTQNQFLNNGLYLEYEDGGRHRVTLQEEDMGKFRVPTLRNISVTAPYMHDGSLADLRAVVQHYNQGGKGHANQDPRVKPLGLSEQEQSDLIAFLQTLTDTAFLTDEQFR</sequence>
<dbReference type="GO" id="GO:0004130">
    <property type="term" value="F:cytochrome-c peroxidase activity"/>
    <property type="evidence" value="ECO:0007669"/>
    <property type="project" value="TreeGrafter"/>
</dbReference>
<comment type="PTM">
    <text evidence="8">Binds 2 heme groups per subunit.</text>
</comment>
<dbReference type="GO" id="GO:0020037">
    <property type="term" value="F:heme binding"/>
    <property type="evidence" value="ECO:0007669"/>
    <property type="project" value="InterPro"/>
</dbReference>
<dbReference type="InterPro" id="IPR004852">
    <property type="entry name" value="Di-haem_cyt_c_peroxidsae"/>
</dbReference>
<evidence type="ECO:0000313" key="12">
    <source>
        <dbReference type="EMBL" id="TXB62590.1"/>
    </source>
</evidence>
<feature type="binding site" description="covalent" evidence="8">
    <location>
        <position position="220"/>
    </location>
    <ligand>
        <name>heme c</name>
        <dbReference type="ChEBI" id="CHEBI:61717"/>
        <label>2</label>
    </ligand>
</feature>
<keyword evidence="6" id="KW-0560">Oxidoreductase</keyword>
<evidence type="ECO:0000259" key="11">
    <source>
        <dbReference type="PROSITE" id="PS51007"/>
    </source>
</evidence>
<dbReference type="InterPro" id="IPR009056">
    <property type="entry name" value="Cyt_c-like_dom"/>
</dbReference>
<name>A0A5C6RLU2_9BACT</name>
<proteinExistence type="predicted"/>
<dbReference type="PROSITE" id="PS51007">
    <property type="entry name" value="CYTC"/>
    <property type="match status" value="2"/>
</dbReference>
<feature type="binding site" description="axial binding residue" evidence="9">
    <location>
        <position position="80"/>
    </location>
    <ligand>
        <name>heme c</name>
        <dbReference type="ChEBI" id="CHEBI:61717"/>
        <label>1</label>
    </ligand>
    <ligandPart>
        <name>Fe</name>
        <dbReference type="ChEBI" id="CHEBI:18248"/>
    </ligandPart>
</feature>
<keyword evidence="7 9" id="KW-0408">Iron</keyword>
<evidence type="ECO:0000256" key="6">
    <source>
        <dbReference type="ARBA" id="ARBA00023002"/>
    </source>
</evidence>
<feature type="domain" description="Cytochrome c" evidence="11">
    <location>
        <begin position="204"/>
        <end position="326"/>
    </location>
</feature>
<feature type="binding site" description="covalent" evidence="8">
    <location>
        <position position="76"/>
    </location>
    <ligand>
        <name>heme c</name>
        <dbReference type="ChEBI" id="CHEBI:61717"/>
        <label>1</label>
    </ligand>
</feature>
<evidence type="ECO:0000256" key="2">
    <source>
        <dbReference type="ARBA" id="ARBA00022617"/>
    </source>
</evidence>
<dbReference type="GO" id="GO:0046872">
    <property type="term" value="F:metal ion binding"/>
    <property type="evidence" value="ECO:0007669"/>
    <property type="project" value="UniProtKB-KW"/>
</dbReference>
<dbReference type="PANTHER" id="PTHR30600">
    <property type="entry name" value="CYTOCHROME C PEROXIDASE-RELATED"/>
    <property type="match status" value="1"/>
</dbReference>
<dbReference type="AlphaFoldDB" id="A0A5C6RLU2"/>
<dbReference type="RefSeq" id="WP_147168038.1">
    <property type="nucleotide sequence ID" value="NZ_VOOR01000027.1"/>
</dbReference>
<keyword evidence="3 9" id="KW-0479">Metal-binding</keyword>
<feature type="binding site" description="axial binding residue" evidence="9">
    <location>
        <position position="224"/>
    </location>
    <ligand>
        <name>heme c</name>
        <dbReference type="ChEBI" id="CHEBI:61717"/>
        <label>2</label>
    </ligand>
    <ligandPart>
        <name>Fe</name>
        <dbReference type="ChEBI" id="CHEBI:18248"/>
    </ligandPart>
</feature>
<evidence type="ECO:0000256" key="8">
    <source>
        <dbReference type="PIRSR" id="PIRSR000294-1"/>
    </source>
</evidence>
<dbReference type="SUPFAM" id="SSF46626">
    <property type="entry name" value="Cytochrome c"/>
    <property type="match status" value="2"/>
</dbReference>
<dbReference type="PROSITE" id="PS51257">
    <property type="entry name" value="PROKAR_LIPOPROTEIN"/>
    <property type="match status" value="1"/>
</dbReference>
<evidence type="ECO:0000256" key="7">
    <source>
        <dbReference type="ARBA" id="ARBA00023004"/>
    </source>
</evidence>
<dbReference type="GO" id="GO:0009055">
    <property type="term" value="F:electron transfer activity"/>
    <property type="evidence" value="ECO:0007669"/>
    <property type="project" value="InterPro"/>
</dbReference>
<dbReference type="OrthoDB" id="9805202at2"/>
<feature type="domain" description="Cytochrome c" evidence="11">
    <location>
        <begin position="54"/>
        <end position="162"/>
    </location>
</feature>
<organism evidence="12 13">
    <name type="scientific">Phaeodactylibacter luteus</name>
    <dbReference type="NCBI Taxonomy" id="1564516"/>
    <lineage>
        <taxon>Bacteria</taxon>
        <taxon>Pseudomonadati</taxon>
        <taxon>Bacteroidota</taxon>
        <taxon>Saprospiria</taxon>
        <taxon>Saprospirales</taxon>
        <taxon>Haliscomenobacteraceae</taxon>
        <taxon>Phaeodactylibacter</taxon>
    </lineage>
</organism>
<dbReference type="PANTHER" id="PTHR30600:SF14">
    <property type="entry name" value="CYTOCHROME C PEROXIDASE"/>
    <property type="match status" value="1"/>
</dbReference>
<dbReference type="Pfam" id="PF03150">
    <property type="entry name" value="CCP_MauG"/>
    <property type="match status" value="1"/>
</dbReference>
<protein>
    <submittedName>
        <fullName evidence="12">C-type cytochrome</fullName>
    </submittedName>
</protein>
<dbReference type="PIRSF" id="PIRSF000294">
    <property type="entry name" value="Cytochrome-c_peroxidase"/>
    <property type="match status" value="1"/>
</dbReference>
<evidence type="ECO:0000256" key="4">
    <source>
        <dbReference type="ARBA" id="ARBA00022729"/>
    </source>
</evidence>
<dbReference type="InterPro" id="IPR051395">
    <property type="entry name" value="Cytochrome_c_Peroxidase/MauG"/>
</dbReference>
<comment type="cofactor">
    <cofactor evidence="8">
        <name>heme</name>
        <dbReference type="ChEBI" id="CHEBI:30413"/>
    </cofactor>
    <text evidence="8">Binds 2 heme groups.</text>
</comment>
<comment type="caution">
    <text evidence="12">The sequence shown here is derived from an EMBL/GenBank/DDBJ whole genome shotgun (WGS) entry which is preliminary data.</text>
</comment>
<keyword evidence="2 8" id="KW-0349">Heme</keyword>
<feature type="binding site" description="covalent" evidence="8">
    <location>
        <position position="223"/>
    </location>
    <ligand>
        <name>heme c</name>
        <dbReference type="ChEBI" id="CHEBI:61717"/>
        <label>2</label>
    </ligand>
</feature>
<comment type="subcellular location">
    <subcellularLocation>
        <location evidence="1">Periplasm</location>
    </subcellularLocation>
</comment>
<dbReference type="Pfam" id="PF00034">
    <property type="entry name" value="Cytochrom_C"/>
    <property type="match status" value="1"/>
</dbReference>
<evidence type="ECO:0000256" key="9">
    <source>
        <dbReference type="PIRSR" id="PIRSR000294-2"/>
    </source>
</evidence>
<evidence type="ECO:0000256" key="5">
    <source>
        <dbReference type="ARBA" id="ARBA00022764"/>
    </source>
</evidence>
<evidence type="ECO:0000256" key="3">
    <source>
        <dbReference type="ARBA" id="ARBA00022723"/>
    </source>
</evidence>
<dbReference type="Gene3D" id="1.10.760.10">
    <property type="entry name" value="Cytochrome c-like domain"/>
    <property type="match status" value="2"/>
</dbReference>
<dbReference type="InterPro" id="IPR026259">
    <property type="entry name" value="MauG/Cytc_peroxidase"/>
</dbReference>
<keyword evidence="4 10" id="KW-0732">Signal</keyword>
<dbReference type="GO" id="GO:0042597">
    <property type="term" value="C:periplasmic space"/>
    <property type="evidence" value="ECO:0007669"/>
    <property type="project" value="UniProtKB-SubCell"/>
</dbReference>
<dbReference type="EMBL" id="VOOR01000027">
    <property type="protein sequence ID" value="TXB62590.1"/>
    <property type="molecule type" value="Genomic_DNA"/>
</dbReference>
<feature type="signal peptide" evidence="10">
    <location>
        <begin position="1"/>
        <end position="23"/>
    </location>
</feature>
<accession>A0A5C6RLU2</accession>
<dbReference type="Proteomes" id="UP000321580">
    <property type="component" value="Unassembled WGS sequence"/>
</dbReference>
<keyword evidence="5" id="KW-0574">Periplasm</keyword>
<evidence type="ECO:0000313" key="13">
    <source>
        <dbReference type="Proteomes" id="UP000321580"/>
    </source>
</evidence>
<evidence type="ECO:0000256" key="1">
    <source>
        <dbReference type="ARBA" id="ARBA00004418"/>
    </source>
</evidence>
<gene>
    <name evidence="12" type="ORF">FRY97_13305</name>
</gene>
<feature type="binding site" description="covalent" evidence="8">
    <location>
        <position position="79"/>
    </location>
    <ligand>
        <name>heme c</name>
        <dbReference type="ChEBI" id="CHEBI:61717"/>
        <label>1</label>
    </ligand>
</feature>
<feature type="chain" id="PRO_5023143109" evidence="10">
    <location>
        <begin position="24"/>
        <end position="337"/>
    </location>
</feature>
<keyword evidence="13" id="KW-1185">Reference proteome</keyword>
<evidence type="ECO:0000256" key="10">
    <source>
        <dbReference type="SAM" id="SignalP"/>
    </source>
</evidence>